<dbReference type="AlphaFoldDB" id="T0ZAF0"/>
<dbReference type="EMBL" id="AUZZ01006783">
    <property type="protein sequence ID" value="EQD44931.1"/>
    <property type="molecule type" value="Genomic_DNA"/>
</dbReference>
<feature type="transmembrane region" description="Helical" evidence="1">
    <location>
        <begin position="46"/>
        <end position="65"/>
    </location>
</feature>
<name>T0ZAF0_9ZZZZ</name>
<dbReference type="InterPro" id="IPR029787">
    <property type="entry name" value="Nucleotide_cyclase"/>
</dbReference>
<dbReference type="SUPFAM" id="SSF55073">
    <property type="entry name" value="Nucleotide cyclase"/>
    <property type="match status" value="1"/>
</dbReference>
<keyword evidence="1" id="KW-0472">Membrane</keyword>
<dbReference type="InterPro" id="IPR043128">
    <property type="entry name" value="Rev_trsase/Diguanyl_cyclase"/>
</dbReference>
<evidence type="ECO:0000259" key="2">
    <source>
        <dbReference type="PROSITE" id="PS50887"/>
    </source>
</evidence>
<keyword evidence="1" id="KW-1133">Transmembrane helix</keyword>
<dbReference type="NCBIfam" id="TIGR00254">
    <property type="entry name" value="GGDEF"/>
    <property type="match status" value="1"/>
</dbReference>
<gene>
    <name evidence="3" type="ORF">B2A_09396</name>
</gene>
<feature type="non-terminal residue" evidence="3">
    <location>
        <position position="207"/>
    </location>
</feature>
<keyword evidence="1" id="KW-0812">Transmembrane</keyword>
<feature type="domain" description="GGDEF" evidence="2">
    <location>
        <begin position="171"/>
        <end position="207"/>
    </location>
</feature>
<dbReference type="Gene3D" id="3.30.70.270">
    <property type="match status" value="1"/>
</dbReference>
<evidence type="ECO:0000313" key="3">
    <source>
        <dbReference type="EMBL" id="EQD44931.1"/>
    </source>
</evidence>
<evidence type="ECO:0000256" key="1">
    <source>
        <dbReference type="SAM" id="Phobius"/>
    </source>
</evidence>
<organism evidence="3">
    <name type="scientific">mine drainage metagenome</name>
    <dbReference type="NCBI Taxonomy" id="410659"/>
    <lineage>
        <taxon>unclassified sequences</taxon>
        <taxon>metagenomes</taxon>
        <taxon>ecological metagenomes</taxon>
    </lineage>
</organism>
<dbReference type="PANTHER" id="PTHR46663">
    <property type="entry name" value="DIGUANYLATE CYCLASE DGCT-RELATED"/>
    <property type="match status" value="1"/>
</dbReference>
<sequence>CLAFRRASSIPDPQAWVGRLQVGAGATGLLWGIGATVFLGLGDLPYQLFTVLVLSGVAAGAMTSYGAMWRGYIAFLAPFQALVELRLIFEHTPLHYPLAVINLLFVGVVLYSAFKTDRAFGKVLAITAENAKLTRALQYQATHDPLVDLVNRRELNTRLIDVADGAVIGKHSCALIFIDLDRFKEVNDQGGHAAGDEALRRVSLILK</sequence>
<comment type="caution">
    <text evidence="3">The sequence shown here is derived from an EMBL/GenBank/DDBJ whole genome shotgun (WGS) entry which is preliminary data.</text>
</comment>
<proteinExistence type="predicted"/>
<dbReference type="InterPro" id="IPR000160">
    <property type="entry name" value="GGDEF_dom"/>
</dbReference>
<feature type="transmembrane region" description="Helical" evidence="1">
    <location>
        <begin position="95"/>
        <end position="114"/>
    </location>
</feature>
<dbReference type="PROSITE" id="PS50887">
    <property type="entry name" value="GGDEF"/>
    <property type="match status" value="1"/>
</dbReference>
<protein>
    <submittedName>
        <fullName evidence="3">Membrane protein containing Diguanylate cyclase, predicted domain protein</fullName>
    </submittedName>
</protein>
<feature type="transmembrane region" description="Helical" evidence="1">
    <location>
        <begin position="20"/>
        <end position="40"/>
    </location>
</feature>
<feature type="non-terminal residue" evidence="3">
    <location>
        <position position="1"/>
    </location>
</feature>
<accession>T0ZAF0</accession>
<dbReference type="InterPro" id="IPR052163">
    <property type="entry name" value="DGC-Regulatory_Protein"/>
</dbReference>
<dbReference type="Pfam" id="PF00990">
    <property type="entry name" value="GGDEF"/>
    <property type="match status" value="1"/>
</dbReference>
<dbReference type="PANTHER" id="PTHR46663:SF2">
    <property type="entry name" value="GGDEF DOMAIN-CONTAINING PROTEIN"/>
    <property type="match status" value="1"/>
</dbReference>
<reference evidence="3" key="2">
    <citation type="journal article" date="2014" name="ISME J.">
        <title>Microbial stratification in low pH oxic and suboxic macroscopic growths along an acid mine drainage.</title>
        <authorList>
            <person name="Mendez-Garcia C."/>
            <person name="Mesa V."/>
            <person name="Sprenger R.R."/>
            <person name="Richter M."/>
            <person name="Diez M.S."/>
            <person name="Solano J."/>
            <person name="Bargiela R."/>
            <person name="Golyshina O.V."/>
            <person name="Manteca A."/>
            <person name="Ramos J.L."/>
            <person name="Gallego J.R."/>
            <person name="Llorente I."/>
            <person name="Martins Dos Santos V.A."/>
            <person name="Jensen O.N."/>
            <person name="Pelaez A.I."/>
            <person name="Sanchez J."/>
            <person name="Ferrer M."/>
        </authorList>
    </citation>
    <scope>NUCLEOTIDE SEQUENCE</scope>
</reference>
<reference evidence="3" key="1">
    <citation type="submission" date="2013-08" db="EMBL/GenBank/DDBJ databases">
        <authorList>
            <person name="Mendez C."/>
            <person name="Richter M."/>
            <person name="Ferrer M."/>
            <person name="Sanchez J."/>
        </authorList>
    </citation>
    <scope>NUCLEOTIDE SEQUENCE</scope>
</reference>